<dbReference type="EMBL" id="JAIBOA010000031">
    <property type="protein sequence ID" value="MBW8487167.1"/>
    <property type="molecule type" value="Genomic_DNA"/>
</dbReference>
<keyword evidence="2" id="KW-1185">Reference proteome</keyword>
<dbReference type="Gene3D" id="1.20.120.450">
    <property type="entry name" value="dinb family like domain"/>
    <property type="match status" value="1"/>
</dbReference>
<evidence type="ECO:0000313" key="2">
    <source>
        <dbReference type="Proteomes" id="UP000774570"/>
    </source>
</evidence>
<dbReference type="SUPFAM" id="SSF109854">
    <property type="entry name" value="DinB/YfiT-like putative metalloenzymes"/>
    <property type="match status" value="1"/>
</dbReference>
<sequence>MDSLAPEPPPATADPAVLLDLQIDRYRRILVAKLEGLTDEQLRSSILPSGWTPLELLKHLAYVEIRWLRWGFLAEDLDDPWGDRRDDRWYVAPEETLADLTALLRATAARSREIAAGTPLDRTAPLGGRFALPVEAPTLGWILVHLLQEYARHVGQLDVVRELLDGATGE</sequence>
<accession>A0ABS7G5T2</accession>
<gene>
    <name evidence="1" type="ORF">K1Y72_32720</name>
</gene>
<name>A0ABS7G5T2_9ACTN</name>
<dbReference type="InterPro" id="IPR007061">
    <property type="entry name" value="MST-like"/>
</dbReference>
<dbReference type="InterPro" id="IPR034660">
    <property type="entry name" value="DinB/YfiT-like"/>
</dbReference>
<reference evidence="1 2" key="1">
    <citation type="submission" date="2021-07" db="EMBL/GenBank/DDBJ databases">
        <title>Actinomadura sp. PM05-2 isolated from lichen.</title>
        <authorList>
            <person name="Somphong A."/>
            <person name="Phongsopitanun W."/>
            <person name="Tanasupawat S."/>
            <person name="Peongsungnone V."/>
        </authorList>
    </citation>
    <scope>NUCLEOTIDE SEQUENCE [LARGE SCALE GENOMIC DNA]</scope>
    <source>
        <strain evidence="1 2">PM05-2</strain>
    </source>
</reference>
<dbReference type="Proteomes" id="UP000774570">
    <property type="component" value="Unassembled WGS sequence"/>
</dbReference>
<organism evidence="1 2">
    <name type="scientific">Actinomadura parmotrematis</name>
    <dbReference type="NCBI Taxonomy" id="2864039"/>
    <lineage>
        <taxon>Bacteria</taxon>
        <taxon>Bacillati</taxon>
        <taxon>Actinomycetota</taxon>
        <taxon>Actinomycetes</taxon>
        <taxon>Streptosporangiales</taxon>
        <taxon>Thermomonosporaceae</taxon>
        <taxon>Actinomadura</taxon>
    </lineage>
</organism>
<proteinExistence type="predicted"/>
<protein>
    <submittedName>
        <fullName evidence="1">DinB family protein</fullName>
    </submittedName>
</protein>
<comment type="caution">
    <text evidence="1">The sequence shown here is derived from an EMBL/GenBank/DDBJ whole genome shotgun (WGS) entry which is preliminary data.</text>
</comment>
<dbReference type="RefSeq" id="WP_220170408.1">
    <property type="nucleotide sequence ID" value="NZ_JAIBOA010000031.1"/>
</dbReference>
<dbReference type="Pfam" id="PF04978">
    <property type="entry name" value="MST"/>
    <property type="match status" value="1"/>
</dbReference>
<evidence type="ECO:0000313" key="1">
    <source>
        <dbReference type="EMBL" id="MBW8487167.1"/>
    </source>
</evidence>